<feature type="domain" description="Peptidoglycan beta-N-acetylmuramidase NamZ N-terminal" evidence="2">
    <location>
        <begin position="61"/>
        <end position="259"/>
    </location>
</feature>
<evidence type="ECO:0000313" key="4">
    <source>
        <dbReference type="EMBL" id="PZX18136.1"/>
    </source>
</evidence>
<dbReference type="AlphaFoldDB" id="A0A2W7NXY2"/>
<dbReference type="PANTHER" id="PTHR42915">
    <property type="entry name" value="HYPOTHETICAL 460 KDA PROTEIN IN FEUA-SIGW INTERGENIC REGION [PRECURSOR]"/>
    <property type="match status" value="1"/>
</dbReference>
<gene>
    <name evidence="4" type="ORF">LX69_01173</name>
</gene>
<evidence type="ECO:0000259" key="3">
    <source>
        <dbReference type="Pfam" id="PF20732"/>
    </source>
</evidence>
<accession>A0A2W7NXY2</accession>
<dbReference type="GO" id="GO:0033922">
    <property type="term" value="F:peptidoglycan beta-N-acetylmuramidase activity"/>
    <property type="evidence" value="ECO:0007669"/>
    <property type="project" value="InterPro"/>
</dbReference>
<feature type="signal peptide" evidence="1">
    <location>
        <begin position="1"/>
        <end position="22"/>
    </location>
</feature>
<dbReference type="PANTHER" id="PTHR42915:SF1">
    <property type="entry name" value="PEPTIDOGLYCAN BETA-N-ACETYLMURAMIDASE NAMZ"/>
    <property type="match status" value="1"/>
</dbReference>
<dbReference type="InterPro" id="IPR048503">
    <property type="entry name" value="NamZ_C"/>
</dbReference>
<keyword evidence="5" id="KW-1185">Reference proteome</keyword>
<name>A0A2W7NXY2_9BACT</name>
<dbReference type="Pfam" id="PF07075">
    <property type="entry name" value="NamZ_N"/>
    <property type="match status" value="1"/>
</dbReference>
<dbReference type="Proteomes" id="UP000249239">
    <property type="component" value="Unassembled WGS sequence"/>
</dbReference>
<dbReference type="Gene3D" id="3.40.50.12170">
    <property type="entry name" value="Uncharacterised protein PF07075, DUF1343"/>
    <property type="match status" value="1"/>
</dbReference>
<feature type="domain" description="Peptidoglycan beta-N-acetylmuramidase NamZ C-terminal" evidence="3">
    <location>
        <begin position="264"/>
        <end position="402"/>
    </location>
</feature>
<dbReference type="InterPro" id="IPR048502">
    <property type="entry name" value="NamZ_N"/>
</dbReference>
<feature type="chain" id="PRO_5016149112" evidence="1">
    <location>
        <begin position="23"/>
        <end position="404"/>
    </location>
</feature>
<dbReference type="EMBL" id="QKZK01000007">
    <property type="protein sequence ID" value="PZX18136.1"/>
    <property type="molecule type" value="Genomic_DNA"/>
</dbReference>
<evidence type="ECO:0000259" key="2">
    <source>
        <dbReference type="Pfam" id="PF07075"/>
    </source>
</evidence>
<protein>
    <submittedName>
        <fullName evidence="4">Uncharacterized protein YbbC (DUF1343 family)</fullName>
    </submittedName>
</protein>
<dbReference type="OrthoDB" id="9801061at2"/>
<dbReference type="Gene3D" id="3.90.1150.140">
    <property type="match status" value="1"/>
</dbReference>
<dbReference type="Pfam" id="PF20732">
    <property type="entry name" value="NamZ_C"/>
    <property type="match status" value="1"/>
</dbReference>
<dbReference type="RefSeq" id="WP_111444874.1">
    <property type="nucleotide sequence ID" value="NZ_QKZK01000007.1"/>
</dbReference>
<keyword evidence="1" id="KW-0732">Signal</keyword>
<reference evidence="4 5" key="1">
    <citation type="submission" date="2018-06" db="EMBL/GenBank/DDBJ databases">
        <title>Genomic Encyclopedia of Archaeal and Bacterial Type Strains, Phase II (KMG-II): from individual species to whole genera.</title>
        <authorList>
            <person name="Goeker M."/>
        </authorList>
    </citation>
    <scope>NUCLEOTIDE SEQUENCE [LARGE SCALE GENOMIC DNA]</scope>
    <source>
        <strain evidence="4 5">DSM 6779</strain>
    </source>
</reference>
<dbReference type="InterPro" id="IPR008302">
    <property type="entry name" value="NamZ"/>
</dbReference>
<organism evidence="4 5">
    <name type="scientific">Breznakibacter xylanolyticus</name>
    <dbReference type="NCBI Taxonomy" id="990"/>
    <lineage>
        <taxon>Bacteria</taxon>
        <taxon>Pseudomonadati</taxon>
        <taxon>Bacteroidota</taxon>
        <taxon>Bacteroidia</taxon>
        <taxon>Marinilabiliales</taxon>
        <taxon>Marinilabiliaceae</taxon>
        <taxon>Breznakibacter</taxon>
    </lineage>
</organism>
<proteinExistence type="predicted"/>
<evidence type="ECO:0000313" key="5">
    <source>
        <dbReference type="Proteomes" id="UP000249239"/>
    </source>
</evidence>
<comment type="caution">
    <text evidence="4">The sequence shown here is derived from an EMBL/GenBank/DDBJ whole genome shotgun (WGS) entry which is preliminary data.</text>
</comment>
<dbReference type="PIRSF" id="PIRSF016719">
    <property type="entry name" value="UCP016719"/>
    <property type="match status" value="1"/>
</dbReference>
<evidence type="ECO:0000256" key="1">
    <source>
        <dbReference type="SAM" id="SignalP"/>
    </source>
</evidence>
<sequence length="404" mass="44448">MRIPYFLRPTLLVACCVTAFHAGCAQSPRVPATTASIQREPLVLGAERMDVYLPKLDGKRVALLVNHTSMVKNVHLADTLLRRGVKVVSIFSPEHGFRGDADAGAKVDGGRDEATGLPVVSLYGSRKKPTPEQLRGIDCVVFDIQDVGVRFYTYISSLHYLMEACAENGVGVMVLDRPNPNGDYVDGPVLDLKHRSFVGMHPIPVVHGLTVGELAGMVNGEKWLAGERACSLTVVPMTGYDHQLRYEPPVKPSPNLPNYASIRWYPSLCFFEATPVSVGRGTAFPFQVAGYPDPAMGAFTFTPQAIAGMDSNPLHKGKTCYGIDLRAADPIPPFTLKILLDFRSRWTAVSPFVNRPDFFTLLAGTDALLKQIDAGMSEAQIRASWQPKLEVYRALREKYLLYRP</sequence>